<keyword evidence="2" id="KW-0560">Oxidoreductase</keyword>
<dbReference type="InterPro" id="IPR020904">
    <property type="entry name" value="Sc_DH/Rdtase_CS"/>
</dbReference>
<name>A0A6N8TC50_SHIZO</name>
<dbReference type="RefSeq" id="WP_160785931.1">
    <property type="nucleotide sequence ID" value="NZ_CP086610.1"/>
</dbReference>
<dbReference type="InterPro" id="IPR057326">
    <property type="entry name" value="KR_dom"/>
</dbReference>
<dbReference type="InterPro" id="IPR036291">
    <property type="entry name" value="NAD(P)-bd_dom_sf"/>
</dbReference>
<sequence>MTDQRTRRVALVAGGAGGMGAAIATRLSADGYAVAVADLPSERLTATVEAIRAKGGEALAVSLDIRQVAACASAVEAVLAWRGRLDVLVNSAGVWREGDSVTMTEADWDIVMDVNLKGAFFLIQAAIPHLGAGASIVSIASDAGLVGNNGAAIYCASKGGLVLLTKALALELAPRQIRVNAVCPGDVATPMIEFQAERYGGGDPDGYKAKLLSNYPQQGAARFIRPEEIARMVAYLCEPEGAPITGAALSIDFGVTAGY</sequence>
<dbReference type="PRINTS" id="PR00080">
    <property type="entry name" value="SDRFAMILY"/>
</dbReference>
<evidence type="ECO:0000313" key="4">
    <source>
        <dbReference type="EMBL" id="MXO00529.1"/>
    </source>
</evidence>
<dbReference type="EMBL" id="WUML01000006">
    <property type="protein sequence ID" value="MXO00529.1"/>
    <property type="molecule type" value="Genomic_DNA"/>
</dbReference>
<organism evidence="4 5">
    <name type="scientific">Shinella zoogloeoides</name>
    <name type="common">Crabtreella saccharophila</name>
    <dbReference type="NCBI Taxonomy" id="352475"/>
    <lineage>
        <taxon>Bacteria</taxon>
        <taxon>Pseudomonadati</taxon>
        <taxon>Pseudomonadota</taxon>
        <taxon>Alphaproteobacteria</taxon>
        <taxon>Hyphomicrobiales</taxon>
        <taxon>Rhizobiaceae</taxon>
        <taxon>Shinella</taxon>
    </lineage>
</organism>
<comment type="caution">
    <text evidence="4">The sequence shown here is derived from an EMBL/GenBank/DDBJ whole genome shotgun (WGS) entry which is preliminary data.</text>
</comment>
<dbReference type="InterPro" id="IPR006311">
    <property type="entry name" value="TAT_signal"/>
</dbReference>
<dbReference type="Pfam" id="PF13561">
    <property type="entry name" value="adh_short_C2"/>
    <property type="match status" value="1"/>
</dbReference>
<dbReference type="OrthoDB" id="9797020at2"/>
<evidence type="ECO:0000256" key="2">
    <source>
        <dbReference type="ARBA" id="ARBA00023002"/>
    </source>
</evidence>
<dbReference type="SMART" id="SM00822">
    <property type="entry name" value="PKS_KR"/>
    <property type="match status" value="1"/>
</dbReference>
<dbReference type="SUPFAM" id="SSF51735">
    <property type="entry name" value="NAD(P)-binding Rossmann-fold domains"/>
    <property type="match status" value="1"/>
</dbReference>
<dbReference type="PROSITE" id="PS51318">
    <property type="entry name" value="TAT"/>
    <property type="match status" value="1"/>
</dbReference>
<feature type="domain" description="Ketoreductase" evidence="3">
    <location>
        <begin position="8"/>
        <end position="176"/>
    </location>
</feature>
<dbReference type="PANTHER" id="PTHR43639">
    <property type="entry name" value="OXIDOREDUCTASE, SHORT-CHAIN DEHYDROGENASE/REDUCTASE FAMILY (AFU_ORTHOLOGUE AFUA_5G02870)"/>
    <property type="match status" value="1"/>
</dbReference>
<gene>
    <name evidence="4" type="ORF">GR156_09465</name>
</gene>
<dbReference type="GO" id="GO:0016491">
    <property type="term" value="F:oxidoreductase activity"/>
    <property type="evidence" value="ECO:0007669"/>
    <property type="project" value="UniProtKB-KW"/>
</dbReference>
<dbReference type="PANTHER" id="PTHR43639:SF9">
    <property type="entry name" value="BLL5898 PROTEIN"/>
    <property type="match status" value="1"/>
</dbReference>
<evidence type="ECO:0000259" key="3">
    <source>
        <dbReference type="SMART" id="SM00822"/>
    </source>
</evidence>
<reference evidence="4 5" key="1">
    <citation type="submission" date="2019-12" db="EMBL/GenBank/DDBJ databases">
        <title>Shinella granuli gen. nov., sp. nov., and proposal of the reclassification of Zoogloea ramigera ATCC 19623 as Shinella zoogloeoides sp. nov.</title>
        <authorList>
            <person name="Gao J."/>
        </authorList>
    </citation>
    <scope>NUCLEOTIDE SEQUENCE [LARGE SCALE GENOMIC DNA]</scope>
    <source>
        <strain evidence="4 5">DSM 287</strain>
    </source>
</reference>
<dbReference type="FunFam" id="3.40.50.720:FF:000084">
    <property type="entry name" value="Short-chain dehydrogenase reductase"/>
    <property type="match status" value="1"/>
</dbReference>
<evidence type="ECO:0000313" key="5">
    <source>
        <dbReference type="Proteomes" id="UP000440304"/>
    </source>
</evidence>
<protein>
    <submittedName>
        <fullName evidence="4">SDR family oxidoreductase</fullName>
    </submittedName>
</protein>
<dbReference type="PROSITE" id="PS00061">
    <property type="entry name" value="ADH_SHORT"/>
    <property type="match status" value="1"/>
</dbReference>
<dbReference type="InterPro" id="IPR002347">
    <property type="entry name" value="SDR_fam"/>
</dbReference>
<proteinExistence type="inferred from homology"/>
<accession>A0A6N8TC50</accession>
<dbReference type="PRINTS" id="PR00081">
    <property type="entry name" value="GDHRDH"/>
</dbReference>
<dbReference type="Gene3D" id="3.40.50.720">
    <property type="entry name" value="NAD(P)-binding Rossmann-like Domain"/>
    <property type="match status" value="1"/>
</dbReference>
<evidence type="ECO:0000256" key="1">
    <source>
        <dbReference type="ARBA" id="ARBA00006484"/>
    </source>
</evidence>
<dbReference type="AlphaFoldDB" id="A0A6N8TC50"/>
<comment type="similarity">
    <text evidence="1">Belongs to the short-chain dehydrogenases/reductases (SDR) family.</text>
</comment>
<dbReference type="Proteomes" id="UP000440304">
    <property type="component" value="Unassembled WGS sequence"/>
</dbReference>